<feature type="compositionally biased region" description="Gly residues" evidence="1">
    <location>
        <begin position="19"/>
        <end position="29"/>
    </location>
</feature>
<dbReference type="AlphaFoldDB" id="A0A6V7QDD8"/>
<organism evidence="2">
    <name type="scientific">Ananas comosus var. bracteatus</name>
    <name type="common">red pineapple</name>
    <dbReference type="NCBI Taxonomy" id="296719"/>
    <lineage>
        <taxon>Eukaryota</taxon>
        <taxon>Viridiplantae</taxon>
        <taxon>Streptophyta</taxon>
        <taxon>Embryophyta</taxon>
        <taxon>Tracheophyta</taxon>
        <taxon>Spermatophyta</taxon>
        <taxon>Magnoliopsida</taxon>
        <taxon>Liliopsida</taxon>
        <taxon>Poales</taxon>
        <taxon>Bromeliaceae</taxon>
        <taxon>Bromelioideae</taxon>
        <taxon>Ananas</taxon>
    </lineage>
</organism>
<feature type="region of interest" description="Disordered" evidence="1">
    <location>
        <begin position="1"/>
        <end position="98"/>
    </location>
</feature>
<evidence type="ECO:0000313" key="2">
    <source>
        <dbReference type="EMBL" id="CAD1840876.1"/>
    </source>
</evidence>
<gene>
    <name evidence="2" type="ORF">CB5_LOCUS24087</name>
</gene>
<evidence type="ECO:0000256" key="1">
    <source>
        <dbReference type="SAM" id="MobiDB-lite"/>
    </source>
</evidence>
<reference evidence="2" key="1">
    <citation type="submission" date="2020-07" db="EMBL/GenBank/DDBJ databases">
        <authorList>
            <person name="Lin J."/>
        </authorList>
    </citation>
    <scope>NUCLEOTIDE SEQUENCE</scope>
</reference>
<feature type="compositionally biased region" description="Low complexity" evidence="1">
    <location>
        <begin position="82"/>
        <end position="97"/>
    </location>
</feature>
<proteinExistence type="predicted"/>
<sequence length="142" mass="15462">MEGASKGGGFGEGAKDGGGRAGAGHGVSGGAEAAVGEVRGGDTRLEPPWGPHVARHLRHLRGGRTRLRPRRLRHARPPRRPQLPQRGPRRPPLLARRSSGGRPLRFLVLLARPNDVIEFEYLDDEVLDELLKPEEEKGGKKK</sequence>
<accession>A0A6V7QDD8</accession>
<feature type="compositionally biased region" description="Gly residues" evidence="1">
    <location>
        <begin position="1"/>
        <end position="12"/>
    </location>
</feature>
<dbReference type="EMBL" id="LR862135">
    <property type="protein sequence ID" value="CAD1840876.1"/>
    <property type="molecule type" value="Genomic_DNA"/>
</dbReference>
<protein>
    <submittedName>
        <fullName evidence="2">Uncharacterized protein</fullName>
    </submittedName>
</protein>
<feature type="compositionally biased region" description="Basic residues" evidence="1">
    <location>
        <begin position="53"/>
        <end position="79"/>
    </location>
</feature>
<name>A0A6V7QDD8_ANACO</name>